<dbReference type="NCBIfam" id="TIGR00682">
    <property type="entry name" value="lpxK"/>
    <property type="match status" value="1"/>
</dbReference>
<dbReference type="PANTHER" id="PTHR42724">
    <property type="entry name" value="TETRAACYLDISACCHARIDE 4'-KINASE"/>
    <property type="match status" value="1"/>
</dbReference>
<dbReference type="SUPFAM" id="SSF52540">
    <property type="entry name" value="P-loop containing nucleoside triphosphate hydrolases"/>
    <property type="match status" value="1"/>
</dbReference>
<dbReference type="PANTHER" id="PTHR42724:SF1">
    <property type="entry name" value="TETRAACYLDISACCHARIDE 4'-KINASE, MITOCHONDRIAL-RELATED"/>
    <property type="match status" value="1"/>
</dbReference>
<gene>
    <name evidence="13 15" type="primary">lpxK</name>
    <name evidence="15" type="ORF">ACFSQJ_00530</name>
</gene>
<evidence type="ECO:0000313" key="16">
    <source>
        <dbReference type="Proteomes" id="UP001597526"/>
    </source>
</evidence>
<dbReference type="EC" id="2.7.1.130" evidence="3 13"/>
<keyword evidence="14" id="KW-1133">Transmembrane helix</keyword>
<evidence type="ECO:0000256" key="4">
    <source>
        <dbReference type="ARBA" id="ARBA00016436"/>
    </source>
</evidence>
<keyword evidence="5 13" id="KW-0444">Lipid biosynthesis</keyword>
<comment type="pathway">
    <text evidence="2 13">Glycolipid biosynthesis; lipid IV(A) biosynthesis; lipid IV(A) from (3R)-3-hydroxytetradecanoyl-[acyl-carrier-protein] and UDP-N-acetyl-alpha-D-glucosamine: step 6/6.</text>
</comment>
<evidence type="ECO:0000256" key="9">
    <source>
        <dbReference type="ARBA" id="ARBA00022777"/>
    </source>
</evidence>
<evidence type="ECO:0000256" key="1">
    <source>
        <dbReference type="ARBA" id="ARBA00002274"/>
    </source>
</evidence>
<keyword evidence="16" id="KW-1185">Reference proteome</keyword>
<proteinExistence type="inferred from homology"/>
<dbReference type="RefSeq" id="WP_377764795.1">
    <property type="nucleotide sequence ID" value="NZ_JBHULB010000002.1"/>
</dbReference>
<comment type="catalytic activity">
    <reaction evidence="13">
        <text>a lipid A disaccharide + ATP = a lipid IVA + ADP + H(+)</text>
        <dbReference type="Rhea" id="RHEA:67840"/>
        <dbReference type="ChEBI" id="CHEBI:15378"/>
        <dbReference type="ChEBI" id="CHEBI:30616"/>
        <dbReference type="ChEBI" id="CHEBI:176343"/>
        <dbReference type="ChEBI" id="CHEBI:176425"/>
        <dbReference type="ChEBI" id="CHEBI:456216"/>
        <dbReference type="EC" id="2.7.1.130"/>
    </reaction>
</comment>
<accession>A0ABW5MSE6</accession>
<evidence type="ECO:0000256" key="7">
    <source>
        <dbReference type="ARBA" id="ARBA00022679"/>
    </source>
</evidence>
<dbReference type="EMBL" id="JBHULB010000002">
    <property type="protein sequence ID" value="MFD2585394.1"/>
    <property type="molecule type" value="Genomic_DNA"/>
</dbReference>
<evidence type="ECO:0000256" key="5">
    <source>
        <dbReference type="ARBA" id="ARBA00022516"/>
    </source>
</evidence>
<evidence type="ECO:0000256" key="12">
    <source>
        <dbReference type="ARBA" id="ARBA00029757"/>
    </source>
</evidence>
<keyword evidence="7 13" id="KW-0808">Transferase</keyword>
<comment type="similarity">
    <text evidence="13">Belongs to the LpxK family.</text>
</comment>
<name>A0ABW5MSE6_9FLAO</name>
<feature type="binding site" evidence="13">
    <location>
        <begin position="47"/>
        <end position="54"/>
    </location>
    <ligand>
        <name>ATP</name>
        <dbReference type="ChEBI" id="CHEBI:30616"/>
    </ligand>
</feature>
<keyword evidence="10 13" id="KW-0067">ATP-binding</keyword>
<evidence type="ECO:0000256" key="3">
    <source>
        <dbReference type="ARBA" id="ARBA00012071"/>
    </source>
</evidence>
<dbReference type="InterPro" id="IPR027417">
    <property type="entry name" value="P-loop_NTPase"/>
</dbReference>
<evidence type="ECO:0000256" key="13">
    <source>
        <dbReference type="HAMAP-Rule" id="MF_00409"/>
    </source>
</evidence>
<reference evidence="16" key="1">
    <citation type="journal article" date="2019" name="Int. J. Syst. Evol. Microbiol.">
        <title>The Global Catalogue of Microorganisms (GCM) 10K type strain sequencing project: providing services to taxonomists for standard genome sequencing and annotation.</title>
        <authorList>
            <consortium name="The Broad Institute Genomics Platform"/>
            <consortium name="The Broad Institute Genome Sequencing Center for Infectious Disease"/>
            <person name="Wu L."/>
            <person name="Ma J."/>
        </authorList>
    </citation>
    <scope>NUCLEOTIDE SEQUENCE [LARGE SCALE GENOMIC DNA]</scope>
    <source>
        <strain evidence="16">KCTC 52368</strain>
    </source>
</reference>
<dbReference type="Proteomes" id="UP001597526">
    <property type="component" value="Unassembled WGS sequence"/>
</dbReference>
<keyword evidence="11 13" id="KW-0443">Lipid metabolism</keyword>
<dbReference type="GO" id="GO:0009029">
    <property type="term" value="F:lipid-A 4'-kinase activity"/>
    <property type="evidence" value="ECO:0007669"/>
    <property type="project" value="UniProtKB-EC"/>
</dbReference>
<keyword evidence="14" id="KW-0812">Transmembrane</keyword>
<dbReference type="HAMAP" id="MF_00409">
    <property type="entry name" value="LpxK"/>
    <property type="match status" value="1"/>
</dbReference>
<evidence type="ECO:0000256" key="2">
    <source>
        <dbReference type="ARBA" id="ARBA00004870"/>
    </source>
</evidence>
<comment type="caution">
    <text evidence="15">The sequence shown here is derived from an EMBL/GenBank/DDBJ whole genome shotgun (WGS) entry which is preliminary data.</text>
</comment>
<keyword evidence="6 13" id="KW-0441">Lipid A biosynthesis</keyword>
<evidence type="ECO:0000313" key="15">
    <source>
        <dbReference type="EMBL" id="MFD2585394.1"/>
    </source>
</evidence>
<organism evidence="15 16">
    <name type="scientific">Croceitalea marina</name>
    <dbReference type="NCBI Taxonomy" id="1775166"/>
    <lineage>
        <taxon>Bacteria</taxon>
        <taxon>Pseudomonadati</taxon>
        <taxon>Bacteroidota</taxon>
        <taxon>Flavobacteriia</taxon>
        <taxon>Flavobacteriales</taxon>
        <taxon>Flavobacteriaceae</taxon>
        <taxon>Croceitalea</taxon>
    </lineage>
</organism>
<sequence length="338" mass="38743">MRLLRKIAFPVSLVYAMVVYLRNFFYDKGWFKSISFQVPTVCVGNLSVGGTGKTPMIEYILRLFEEHHKVAVLSRGYRRKTKGFLLADEQSTVLELGDEPFQIHSKFNMVTVAVDEDRQNGIVTLVRKINPDLILLDDAFQHRKVKATLSILLTTFSNLYVNDWYLPTGELRDGKKEARRAQIIIVTKCPSSITEEKKQSIVNAIKPRDYQQVLFSTLKYNEFLVGSNNRILLSSLQGKRFSLVTGIANPQPLLDYLITVNSTFEHFQFADHHSFSENDIESFSKNGCIVTTEKDFTKLKGRCKNLFYLEVRHEFLGKGNESIEKAIKNIMSEFRSSS</sequence>
<evidence type="ECO:0000256" key="8">
    <source>
        <dbReference type="ARBA" id="ARBA00022741"/>
    </source>
</evidence>
<dbReference type="InterPro" id="IPR003758">
    <property type="entry name" value="LpxK"/>
</dbReference>
<evidence type="ECO:0000256" key="6">
    <source>
        <dbReference type="ARBA" id="ARBA00022556"/>
    </source>
</evidence>
<evidence type="ECO:0000256" key="14">
    <source>
        <dbReference type="SAM" id="Phobius"/>
    </source>
</evidence>
<keyword evidence="14" id="KW-0472">Membrane</keyword>
<feature type="transmembrane region" description="Helical" evidence="14">
    <location>
        <begin position="7"/>
        <end position="26"/>
    </location>
</feature>
<keyword evidence="8 13" id="KW-0547">Nucleotide-binding</keyword>
<protein>
    <recommendedName>
        <fullName evidence="4 13">Tetraacyldisaccharide 4'-kinase</fullName>
        <ecNumber evidence="3 13">2.7.1.130</ecNumber>
    </recommendedName>
    <alternativeName>
        <fullName evidence="12 13">Lipid A 4'-kinase</fullName>
    </alternativeName>
</protein>
<comment type="function">
    <text evidence="1 13">Transfers the gamma-phosphate of ATP to the 4'-position of a tetraacyldisaccharide 1-phosphate intermediate (termed DS-1-P) to form tetraacyldisaccharide 1,4'-bis-phosphate (lipid IVA).</text>
</comment>
<evidence type="ECO:0000256" key="11">
    <source>
        <dbReference type="ARBA" id="ARBA00023098"/>
    </source>
</evidence>
<evidence type="ECO:0000256" key="10">
    <source>
        <dbReference type="ARBA" id="ARBA00022840"/>
    </source>
</evidence>
<keyword evidence="9 13" id="KW-0418">Kinase</keyword>
<dbReference type="Pfam" id="PF02606">
    <property type="entry name" value="LpxK"/>
    <property type="match status" value="1"/>
</dbReference>